<dbReference type="AlphaFoldDB" id="A0A2Z6S4U0"/>
<evidence type="ECO:0000313" key="1">
    <source>
        <dbReference type="EMBL" id="GBC05875.1"/>
    </source>
</evidence>
<sequence length="128" mass="15479">MNKVDIFDDNMLEEIKFENLLENIYFLYYLDNNNIVDIDYDRFYNDPSYSQALYTDYFSHLILEYFRSIFPPFVDVEKYINEDESKDLNKMNKGNGFIIYRKHLKKYLETLGESISSIGIIEKMNQKM</sequence>
<name>A0A2Z6S4U0_9GLOM</name>
<gene>
    <name evidence="1" type="ORF">RclHR1_06490010</name>
</gene>
<comment type="caution">
    <text evidence="1">The sequence shown here is derived from an EMBL/GenBank/DDBJ whole genome shotgun (WGS) entry which is preliminary data.</text>
</comment>
<dbReference type="EMBL" id="BEXD01004036">
    <property type="protein sequence ID" value="GBC05875.1"/>
    <property type="molecule type" value="Genomic_DNA"/>
</dbReference>
<keyword evidence="2" id="KW-1185">Reference proteome</keyword>
<accession>A0A2Z6S4U0</accession>
<evidence type="ECO:0000313" key="2">
    <source>
        <dbReference type="Proteomes" id="UP000247702"/>
    </source>
</evidence>
<proteinExistence type="predicted"/>
<reference evidence="1 2" key="1">
    <citation type="submission" date="2017-11" db="EMBL/GenBank/DDBJ databases">
        <title>The genome of Rhizophagus clarus HR1 reveals common genetic basis of auxotrophy among arbuscular mycorrhizal fungi.</title>
        <authorList>
            <person name="Kobayashi Y."/>
        </authorList>
    </citation>
    <scope>NUCLEOTIDE SEQUENCE [LARGE SCALE GENOMIC DNA]</scope>
    <source>
        <strain evidence="1 2">HR1</strain>
    </source>
</reference>
<organism evidence="1 2">
    <name type="scientific">Rhizophagus clarus</name>
    <dbReference type="NCBI Taxonomy" id="94130"/>
    <lineage>
        <taxon>Eukaryota</taxon>
        <taxon>Fungi</taxon>
        <taxon>Fungi incertae sedis</taxon>
        <taxon>Mucoromycota</taxon>
        <taxon>Glomeromycotina</taxon>
        <taxon>Glomeromycetes</taxon>
        <taxon>Glomerales</taxon>
        <taxon>Glomeraceae</taxon>
        <taxon>Rhizophagus</taxon>
    </lineage>
</organism>
<protein>
    <submittedName>
        <fullName evidence="1">Uncharacterized protein</fullName>
    </submittedName>
</protein>
<dbReference type="Proteomes" id="UP000247702">
    <property type="component" value="Unassembled WGS sequence"/>
</dbReference>